<evidence type="ECO:0000313" key="2">
    <source>
        <dbReference type="EMBL" id="RAL01587.1"/>
    </source>
</evidence>
<feature type="compositionally biased region" description="Basic and acidic residues" evidence="1">
    <location>
        <begin position="155"/>
        <end position="176"/>
    </location>
</feature>
<dbReference type="AlphaFoldDB" id="A0A395H180"/>
<name>A0A395H180_9EURO</name>
<evidence type="ECO:0000256" key="1">
    <source>
        <dbReference type="SAM" id="MobiDB-lite"/>
    </source>
</evidence>
<keyword evidence="3" id="KW-1185">Reference proteome</keyword>
<dbReference type="RefSeq" id="XP_025575914.1">
    <property type="nucleotide sequence ID" value="XM_025724556.1"/>
</dbReference>
<evidence type="ECO:0000313" key="3">
    <source>
        <dbReference type="Proteomes" id="UP000249402"/>
    </source>
</evidence>
<gene>
    <name evidence="2" type="ORF">BO80DRAFT_51100</name>
</gene>
<feature type="region of interest" description="Disordered" evidence="1">
    <location>
        <begin position="146"/>
        <end position="191"/>
    </location>
</feature>
<dbReference type="EMBL" id="KZ824434">
    <property type="protein sequence ID" value="RAL01587.1"/>
    <property type="molecule type" value="Genomic_DNA"/>
</dbReference>
<dbReference type="OrthoDB" id="10612507at2759"/>
<accession>A0A395H180</accession>
<dbReference type="GeneID" id="37229421"/>
<reference evidence="2 3" key="1">
    <citation type="submission" date="2018-02" db="EMBL/GenBank/DDBJ databases">
        <title>The genomes of Aspergillus section Nigri reveals drivers in fungal speciation.</title>
        <authorList>
            <consortium name="DOE Joint Genome Institute"/>
            <person name="Vesth T.C."/>
            <person name="Nybo J."/>
            <person name="Theobald S."/>
            <person name="Brandl J."/>
            <person name="Frisvad J.C."/>
            <person name="Nielsen K.F."/>
            <person name="Lyhne E.K."/>
            <person name="Kogle M.E."/>
            <person name="Kuo A."/>
            <person name="Riley R."/>
            <person name="Clum A."/>
            <person name="Nolan M."/>
            <person name="Lipzen A."/>
            <person name="Salamov A."/>
            <person name="Henrissat B."/>
            <person name="Wiebenga A."/>
            <person name="De vries R.P."/>
            <person name="Grigoriev I.V."/>
            <person name="Mortensen U.H."/>
            <person name="Andersen M.R."/>
            <person name="Baker S.E."/>
        </authorList>
    </citation>
    <scope>NUCLEOTIDE SEQUENCE [LARGE SCALE GENOMIC DNA]</scope>
    <source>
        <strain evidence="2 3">CBS 121593</strain>
    </source>
</reference>
<organism evidence="2 3">
    <name type="scientific">Aspergillus ibericus CBS 121593</name>
    <dbReference type="NCBI Taxonomy" id="1448316"/>
    <lineage>
        <taxon>Eukaryota</taxon>
        <taxon>Fungi</taxon>
        <taxon>Dikarya</taxon>
        <taxon>Ascomycota</taxon>
        <taxon>Pezizomycotina</taxon>
        <taxon>Eurotiomycetes</taxon>
        <taxon>Eurotiomycetidae</taxon>
        <taxon>Eurotiales</taxon>
        <taxon>Aspergillaceae</taxon>
        <taxon>Aspergillus</taxon>
        <taxon>Aspergillus subgen. Circumdati</taxon>
    </lineage>
</organism>
<sequence length="191" mass="21291">MLPNWQGLSPRVAVVGATLQGCWRPSSDLSNAMQPWCGRLPQGALVGGRWVAQALRLGAPTPEIPARTFVGARRCQEVPGGASGFSHCLPRRLPVRVPLDAAPRALAHHAPRRLTFFSRRSSSAIYPSLRRVCSFLLFCKPYRSCSDPSSFTQERTGDEKRIQKHAESHEKEEKQKNYWGPSRLHHGSRVT</sequence>
<dbReference type="VEuPathDB" id="FungiDB:BO80DRAFT_51100"/>
<protein>
    <submittedName>
        <fullName evidence="2">Uncharacterized protein</fullName>
    </submittedName>
</protein>
<dbReference type="Proteomes" id="UP000249402">
    <property type="component" value="Unassembled WGS sequence"/>
</dbReference>
<proteinExistence type="predicted"/>